<gene>
    <name evidence="2" type="ORF">FNA46_19975</name>
</gene>
<dbReference type="Proteomes" id="UP000316801">
    <property type="component" value="Unassembled WGS sequence"/>
</dbReference>
<protein>
    <submittedName>
        <fullName evidence="2">Late control D family protein</fullName>
    </submittedName>
</protein>
<sequence>MPWINNVFYDLTEAPTWSVDWSVIVGGKNRTSAMRPYLIDITVTDKEGTSSDTCSLTFDDTDGEIDLDMEGLDLLVRLNGIAVFDGVVETARSTGSRGGGRLIPVTAKSFDTRGKAKEAQAFHRDHATLRDFLEEAGRRAGYTISVDDALGAIERDYWSADYENFLDIGEKIAREVNGTFKIRGRQAVLVSRGNTELPTVHGIVGPNGNVITWDLAPFTGRPAYTKAQARYFDREKARWVTQEVDIDLGRDVPAATHVTRLPMGDRAQARRRAEGRHGEAKREAGGGTVLLDLTPEAQAEAPFVLSGARSQVDGRWRIVDVTHTANRGGGATTQLGVKEPGAK</sequence>
<evidence type="ECO:0000313" key="3">
    <source>
        <dbReference type="Proteomes" id="UP000316801"/>
    </source>
</evidence>
<dbReference type="AlphaFoldDB" id="A0A549T0S9"/>
<feature type="region of interest" description="Disordered" evidence="1">
    <location>
        <begin position="266"/>
        <end position="287"/>
    </location>
</feature>
<evidence type="ECO:0000256" key="1">
    <source>
        <dbReference type="SAM" id="MobiDB-lite"/>
    </source>
</evidence>
<proteinExistence type="predicted"/>
<dbReference type="RefSeq" id="WP_143126972.1">
    <property type="nucleotide sequence ID" value="NZ_VJMG01000065.1"/>
</dbReference>
<dbReference type="EMBL" id="VJMG01000065">
    <property type="protein sequence ID" value="TRL35482.1"/>
    <property type="molecule type" value="Genomic_DNA"/>
</dbReference>
<name>A0A549T0S9_9HYPH</name>
<evidence type="ECO:0000313" key="2">
    <source>
        <dbReference type="EMBL" id="TRL35482.1"/>
    </source>
</evidence>
<accession>A0A549T0S9</accession>
<organism evidence="2 3">
    <name type="scientific">Rhizobium straminoryzae</name>
    <dbReference type="NCBI Taxonomy" id="1387186"/>
    <lineage>
        <taxon>Bacteria</taxon>
        <taxon>Pseudomonadati</taxon>
        <taxon>Pseudomonadota</taxon>
        <taxon>Alphaproteobacteria</taxon>
        <taxon>Hyphomicrobiales</taxon>
        <taxon>Rhizobiaceae</taxon>
        <taxon>Rhizobium/Agrobacterium group</taxon>
        <taxon>Rhizobium</taxon>
    </lineage>
</organism>
<feature type="compositionally biased region" description="Basic and acidic residues" evidence="1">
    <location>
        <begin position="267"/>
        <end position="284"/>
    </location>
</feature>
<comment type="caution">
    <text evidence="2">The sequence shown here is derived from an EMBL/GenBank/DDBJ whole genome shotgun (WGS) entry which is preliminary data.</text>
</comment>
<dbReference type="SUPFAM" id="SSF69279">
    <property type="entry name" value="Phage tail proteins"/>
    <property type="match status" value="1"/>
</dbReference>
<keyword evidence="3" id="KW-1185">Reference proteome</keyword>
<reference evidence="2 3" key="1">
    <citation type="submission" date="2019-07" db="EMBL/GenBank/DDBJ databases">
        <title>Ln-dependent methylotrophs.</title>
        <authorList>
            <person name="Tani A."/>
        </authorList>
    </citation>
    <scope>NUCLEOTIDE SEQUENCE [LARGE SCALE GENOMIC DNA]</scope>
    <source>
        <strain evidence="2 3">SM12</strain>
    </source>
</reference>